<proteinExistence type="predicted"/>
<evidence type="ECO:0000313" key="2">
    <source>
        <dbReference type="EMBL" id="MEP0821102.1"/>
    </source>
</evidence>
<evidence type="ECO:0000313" key="3">
    <source>
        <dbReference type="Proteomes" id="UP001464891"/>
    </source>
</evidence>
<name>A0ABV0JH30_9CYAN</name>
<evidence type="ECO:0000256" key="1">
    <source>
        <dbReference type="SAM" id="MobiDB-lite"/>
    </source>
</evidence>
<accession>A0ABV0JH30</accession>
<keyword evidence="3" id="KW-1185">Reference proteome</keyword>
<sequence length="227" mass="25899">MPTKSKPLANQEFADDIKLWLQEQKSREILRLLMQVGARDIVAAYLEIGGFHHQHIRYLMGPTVLHRSPWADTLPNWLPEAIHRDRFESILSEHDEGLVGNLATPTEVMAYMYPATMDAPMQRDWVEVYLWAGNDVLTRHNRLPEGKTFWEHVDNSPISYHQIKNDYEQLARDIRRKVVQAAASRGIAKKQRMAQPSSDSYGDAATATGATPLLSTDRGQVLEEQIL</sequence>
<gene>
    <name evidence="2" type="ORF">NC998_29085</name>
</gene>
<dbReference type="RefSeq" id="WP_190435292.1">
    <property type="nucleotide sequence ID" value="NZ_JAMPKM010000070.1"/>
</dbReference>
<protein>
    <submittedName>
        <fullName evidence="2">Uncharacterized protein</fullName>
    </submittedName>
</protein>
<reference evidence="2 3" key="1">
    <citation type="submission" date="2022-04" db="EMBL/GenBank/DDBJ databases">
        <title>Positive selection, recombination, and allopatry shape intraspecific diversity of widespread and dominant cyanobacteria.</title>
        <authorList>
            <person name="Wei J."/>
            <person name="Shu W."/>
            <person name="Hu C."/>
        </authorList>
    </citation>
    <scope>NUCLEOTIDE SEQUENCE [LARGE SCALE GENOMIC DNA]</scope>
    <source>
        <strain evidence="2 3">GB2-A4</strain>
    </source>
</reference>
<dbReference type="Proteomes" id="UP001464891">
    <property type="component" value="Unassembled WGS sequence"/>
</dbReference>
<comment type="caution">
    <text evidence="2">The sequence shown here is derived from an EMBL/GenBank/DDBJ whole genome shotgun (WGS) entry which is preliminary data.</text>
</comment>
<feature type="region of interest" description="Disordered" evidence="1">
    <location>
        <begin position="185"/>
        <end position="214"/>
    </location>
</feature>
<organism evidence="2 3">
    <name type="scientific">Trichocoleus desertorum GB2-A4</name>
    <dbReference type="NCBI Taxonomy" id="2933944"/>
    <lineage>
        <taxon>Bacteria</taxon>
        <taxon>Bacillati</taxon>
        <taxon>Cyanobacteriota</taxon>
        <taxon>Cyanophyceae</taxon>
        <taxon>Leptolyngbyales</taxon>
        <taxon>Trichocoleusaceae</taxon>
        <taxon>Trichocoleus</taxon>
    </lineage>
</organism>
<dbReference type="EMBL" id="JAMPKM010000070">
    <property type="protein sequence ID" value="MEP0821102.1"/>
    <property type="molecule type" value="Genomic_DNA"/>
</dbReference>